<protein>
    <submittedName>
        <fullName evidence="1">Uncharacterized protein</fullName>
    </submittedName>
</protein>
<name>A0A413WW10_9FIRM</name>
<dbReference type="AlphaFoldDB" id="A0A413WW10"/>
<comment type="caution">
    <text evidence="1">The sequence shown here is derived from an EMBL/GenBank/DDBJ whole genome shotgun (WGS) entry which is preliminary data.</text>
</comment>
<proteinExistence type="predicted"/>
<dbReference type="EMBL" id="BQNJ01000002">
    <property type="protein sequence ID" value="GKH04080.1"/>
    <property type="molecule type" value="Genomic_DNA"/>
</dbReference>
<accession>A0A413WW10</accession>
<evidence type="ECO:0000313" key="2">
    <source>
        <dbReference type="Proteomes" id="UP001055091"/>
    </source>
</evidence>
<gene>
    <name evidence="1" type="ORF">CE91St55_60610</name>
</gene>
<sequence length="116" mass="13682">MWKRSNSNKYTLQGRQEIHQNLFDINVKILRYLMRNSILNWSIDYNDDRIFHYSRQMVKCAVTGKRMIVEEIHCHHKLSVMFGGDSHAHLTLVCAEVHGLIRATLKETITTWLKAL</sequence>
<dbReference type="Proteomes" id="UP001055091">
    <property type="component" value="Unassembled WGS sequence"/>
</dbReference>
<evidence type="ECO:0000313" key="1">
    <source>
        <dbReference type="EMBL" id="GKH04080.1"/>
    </source>
</evidence>
<organism evidence="1 2">
    <name type="scientific">Hungatella hathewayi</name>
    <dbReference type="NCBI Taxonomy" id="154046"/>
    <lineage>
        <taxon>Bacteria</taxon>
        <taxon>Bacillati</taxon>
        <taxon>Bacillota</taxon>
        <taxon>Clostridia</taxon>
        <taxon>Lachnospirales</taxon>
        <taxon>Lachnospiraceae</taxon>
        <taxon>Hungatella</taxon>
    </lineage>
</organism>
<reference evidence="1" key="1">
    <citation type="submission" date="2022-01" db="EMBL/GenBank/DDBJ databases">
        <title>Novel bile acid biosynthetic pathways are enriched in the microbiome of centenarians.</title>
        <authorList>
            <person name="Sato Y."/>
            <person name="Atarashi K."/>
            <person name="Plichta R.D."/>
            <person name="Arai Y."/>
            <person name="Sasajima S."/>
            <person name="Kearney M.S."/>
            <person name="Suda W."/>
            <person name="Takeshita K."/>
            <person name="Sasaki T."/>
            <person name="Okamoto S."/>
            <person name="Skelly N.A."/>
            <person name="Okamura Y."/>
            <person name="Vlamakis H."/>
            <person name="Li Y."/>
            <person name="Tanoue T."/>
            <person name="Takei H."/>
            <person name="Nittono H."/>
            <person name="Narushima S."/>
            <person name="Irie J."/>
            <person name="Itoh H."/>
            <person name="Moriya K."/>
            <person name="Sugiura Y."/>
            <person name="Suematsu M."/>
            <person name="Moritoki N."/>
            <person name="Shibata S."/>
            <person name="Littman R.D."/>
            <person name="Fischbach A.M."/>
            <person name="Uwamino Y."/>
            <person name="Inoue T."/>
            <person name="Honda A."/>
            <person name="Hattori M."/>
            <person name="Murai T."/>
            <person name="Xavier J.R."/>
            <person name="Hirose N."/>
            <person name="Honda K."/>
        </authorList>
    </citation>
    <scope>NUCLEOTIDE SEQUENCE</scope>
    <source>
        <strain evidence="1">CE91-St55</strain>
    </source>
</reference>